<evidence type="ECO:0000256" key="4">
    <source>
        <dbReference type="ARBA" id="ARBA00023136"/>
    </source>
</evidence>
<dbReference type="AlphaFoldDB" id="A0A9Q5HW57"/>
<evidence type="ECO:0000313" key="8">
    <source>
        <dbReference type="Proteomes" id="UP000757232"/>
    </source>
</evidence>
<comment type="subcellular location">
    <subcellularLocation>
        <location evidence="1">Membrane</location>
        <topology evidence="1">Multi-pass membrane protein</topology>
    </subcellularLocation>
</comment>
<proteinExistence type="predicted"/>
<evidence type="ECO:0000256" key="5">
    <source>
        <dbReference type="SAM" id="Phobius"/>
    </source>
</evidence>
<keyword evidence="3 5" id="KW-1133">Transmembrane helix</keyword>
<dbReference type="PANTHER" id="PTHR43341">
    <property type="entry name" value="AMINO ACID PERMEASE"/>
    <property type="match status" value="1"/>
</dbReference>
<evidence type="ECO:0000259" key="6">
    <source>
        <dbReference type="Pfam" id="PF00324"/>
    </source>
</evidence>
<evidence type="ECO:0000256" key="3">
    <source>
        <dbReference type="ARBA" id="ARBA00022989"/>
    </source>
</evidence>
<feature type="transmembrane region" description="Helical" evidence="5">
    <location>
        <begin position="101"/>
        <end position="120"/>
    </location>
</feature>
<name>A0A9Q5HW57_SANBA</name>
<keyword evidence="8" id="KW-1185">Reference proteome</keyword>
<feature type="transmembrane region" description="Helical" evidence="5">
    <location>
        <begin position="418"/>
        <end position="440"/>
    </location>
</feature>
<protein>
    <submittedName>
        <fullName evidence="7">Amino acid permease</fullName>
    </submittedName>
</protein>
<dbReference type="Proteomes" id="UP000757232">
    <property type="component" value="Unassembled WGS sequence"/>
</dbReference>
<accession>A0A9Q5HW57</accession>
<dbReference type="OrthoDB" id="10062876at2759"/>
<feature type="domain" description="Amino acid permease/ SLC12A" evidence="6">
    <location>
        <begin position="35"/>
        <end position="204"/>
    </location>
</feature>
<feature type="transmembrane region" description="Helical" evidence="5">
    <location>
        <begin position="452"/>
        <end position="474"/>
    </location>
</feature>
<comment type="caution">
    <text evidence="7">The sequence shown here is derived from an EMBL/GenBank/DDBJ whole genome shotgun (WGS) entry which is preliminary data.</text>
</comment>
<reference evidence="7" key="1">
    <citation type="submission" date="2016-06" db="EMBL/GenBank/DDBJ databases">
        <title>Draft Genome sequence of the fungus Inonotus baumii.</title>
        <authorList>
            <person name="Zhu H."/>
            <person name="Lin W."/>
        </authorList>
    </citation>
    <scope>NUCLEOTIDE SEQUENCE</scope>
    <source>
        <strain evidence="7">821</strain>
    </source>
</reference>
<feature type="transmembrane region" description="Helical" evidence="5">
    <location>
        <begin position="249"/>
        <end position="268"/>
    </location>
</feature>
<feature type="transmembrane region" description="Helical" evidence="5">
    <location>
        <begin position="376"/>
        <end position="397"/>
    </location>
</feature>
<evidence type="ECO:0000313" key="7">
    <source>
        <dbReference type="EMBL" id="OCB87113.1"/>
    </source>
</evidence>
<sequence>MFTNLFLASEWDRYVTALCHYTRLTESAVCCGSQISLGEMIAYLPLPGGHIRLAERFVDPAFSFALGWNYWYNWTIGLPAELTAAAVLMQFWRSPDDVNPAVWITMCFVVVLIINVLGVGEEAAFYEFSVRKLITCSVGLILLGVVLDLGGGPSHDRIGFRYWHDPGPFVQFNGISGATGRFLGWWAAMTQAAFSFIGTEVVAVSLHAWITRVIQCLTESRALCLYIIKIAGGEAKNPRKNISKAIKRVYIRLLLFYVCGTFIIGLIVPSTHSDLRLATSTAARSPFVIAIKTAGIKGLPSVINAAILTSAWSASSSMLYSSSRALHSLSVSGTAPRIFSYLTRGGLPIVAIAFNACFGLLAYMAIDAKAGKVFGWFVNMCAIAGLSNWFGIAVTYLRFYKGLRAQGFERSNMPYANLLNPYAAWWAAIACPTICLFSGFSVFLKDSWQTDVFITTYLPFVLFPILYTGARLWWRVKPRRPTEMDFLSGTEEVDEACYDEAPPKNWVERFWSWLLNIHILRLSSRAAPPAASKDADGFTWIWLVGFALMMGTITAVD</sequence>
<dbReference type="GO" id="GO:0016020">
    <property type="term" value="C:membrane"/>
    <property type="evidence" value="ECO:0007669"/>
    <property type="project" value="UniProtKB-SubCell"/>
</dbReference>
<keyword evidence="4 5" id="KW-0472">Membrane</keyword>
<evidence type="ECO:0000256" key="2">
    <source>
        <dbReference type="ARBA" id="ARBA00022692"/>
    </source>
</evidence>
<dbReference type="InterPro" id="IPR004841">
    <property type="entry name" value="AA-permease/SLC12A_dom"/>
</dbReference>
<dbReference type="InterPro" id="IPR050524">
    <property type="entry name" value="APC_YAT"/>
</dbReference>
<feature type="transmembrane region" description="Helical" evidence="5">
    <location>
        <begin position="132"/>
        <end position="151"/>
    </location>
</feature>
<dbReference type="EMBL" id="LNZH02000195">
    <property type="protein sequence ID" value="OCB87113.1"/>
    <property type="molecule type" value="Genomic_DNA"/>
</dbReference>
<evidence type="ECO:0000256" key="1">
    <source>
        <dbReference type="ARBA" id="ARBA00004141"/>
    </source>
</evidence>
<feature type="transmembrane region" description="Helical" evidence="5">
    <location>
        <begin position="70"/>
        <end position="89"/>
    </location>
</feature>
<gene>
    <name evidence="7" type="ORF">A7U60_g5848</name>
</gene>
<feature type="domain" description="Amino acid permease/ SLC12A" evidence="6">
    <location>
        <begin position="227"/>
        <end position="478"/>
    </location>
</feature>
<feature type="transmembrane region" description="Helical" evidence="5">
    <location>
        <begin position="341"/>
        <end position="364"/>
    </location>
</feature>
<feature type="transmembrane region" description="Helical" evidence="5">
    <location>
        <begin position="538"/>
        <end position="556"/>
    </location>
</feature>
<dbReference type="Gene3D" id="1.20.1740.10">
    <property type="entry name" value="Amino acid/polyamine transporter I"/>
    <property type="match status" value="1"/>
</dbReference>
<keyword evidence="2 5" id="KW-0812">Transmembrane</keyword>
<dbReference type="PANTHER" id="PTHR43341:SF20">
    <property type="entry name" value="AAT FAMILY AMINO ACID TRANSPORTER"/>
    <property type="match status" value="1"/>
</dbReference>
<dbReference type="GO" id="GO:0015171">
    <property type="term" value="F:amino acid transmembrane transporter activity"/>
    <property type="evidence" value="ECO:0007669"/>
    <property type="project" value="TreeGrafter"/>
</dbReference>
<dbReference type="Pfam" id="PF00324">
    <property type="entry name" value="AA_permease"/>
    <property type="match status" value="2"/>
</dbReference>
<organism evidence="7 8">
    <name type="scientific">Sanghuangporus baumii</name>
    <name type="common">Phellinus baumii</name>
    <dbReference type="NCBI Taxonomy" id="108892"/>
    <lineage>
        <taxon>Eukaryota</taxon>
        <taxon>Fungi</taxon>
        <taxon>Dikarya</taxon>
        <taxon>Basidiomycota</taxon>
        <taxon>Agaricomycotina</taxon>
        <taxon>Agaricomycetes</taxon>
        <taxon>Hymenochaetales</taxon>
        <taxon>Hymenochaetaceae</taxon>
        <taxon>Sanghuangporus</taxon>
    </lineage>
</organism>